<dbReference type="Pfam" id="PF03783">
    <property type="entry name" value="CsgG"/>
    <property type="match status" value="1"/>
</dbReference>
<evidence type="ECO:0000256" key="2">
    <source>
        <dbReference type="ARBA" id="ARBA00022729"/>
    </source>
</evidence>
<evidence type="ECO:0000313" key="7">
    <source>
        <dbReference type="Proteomes" id="UP000199602"/>
    </source>
</evidence>
<protein>
    <submittedName>
        <fullName evidence="6">Curli biogenesis system outer membrane secretion channel CsgG</fullName>
    </submittedName>
</protein>
<dbReference type="PANTHER" id="PTHR41164">
    <property type="entry name" value="CURLI PRODUCTION ASSEMBLY/TRANSPORT COMPONENT CSGG"/>
    <property type="match status" value="1"/>
</dbReference>
<dbReference type="InterPro" id="IPR005534">
    <property type="entry name" value="Curli_assmbl/transp-comp_CsgG"/>
</dbReference>
<accession>A0A1H0DGE5</accession>
<keyword evidence="5" id="KW-0449">Lipoprotein</keyword>
<sequence>MLRQVRGIGAIIFSLVIGLVLSGCMEKFVEPKAKTVNKMEELLPPYNGPKAKVAVAKFEWKVGEGGTKTTISSSMFGNISIKETPEQSGYAKALRDMLTTAMVQSKRFKVLERQNLDVLAKEINLQKKGWTDKSGVKKGHFKGADLLIVAAVTGWDPGTSGSSGGLFGDYGKIFSSLKGSFKKSSLAMDIRIIDTKTSEILAATTVRGEAKDVNVTGALSVLTGGGSLGGNLGSFANTPMEKAIRTCIYEAVKFLCENTPKKYFRYR</sequence>
<dbReference type="EMBL" id="FNIN01000005">
    <property type="protein sequence ID" value="SDN69317.1"/>
    <property type="molecule type" value="Genomic_DNA"/>
</dbReference>
<dbReference type="Gene3D" id="3.40.50.10610">
    <property type="entry name" value="ABC-type transport auxiliary lipoprotein component"/>
    <property type="match status" value="1"/>
</dbReference>
<evidence type="ECO:0000256" key="3">
    <source>
        <dbReference type="ARBA" id="ARBA00023136"/>
    </source>
</evidence>
<dbReference type="OrthoDB" id="37450at2"/>
<evidence type="ECO:0000256" key="5">
    <source>
        <dbReference type="ARBA" id="ARBA00023288"/>
    </source>
</evidence>
<evidence type="ECO:0000256" key="4">
    <source>
        <dbReference type="ARBA" id="ARBA00023139"/>
    </source>
</evidence>
<keyword evidence="2" id="KW-0732">Signal</keyword>
<dbReference type="GO" id="GO:0030288">
    <property type="term" value="C:outer membrane-bounded periplasmic space"/>
    <property type="evidence" value="ECO:0007669"/>
    <property type="project" value="InterPro"/>
</dbReference>
<gene>
    <name evidence="6" type="ORF">SAMN04488516_10512</name>
</gene>
<dbReference type="Proteomes" id="UP000199602">
    <property type="component" value="Unassembled WGS sequence"/>
</dbReference>
<proteinExistence type="predicted"/>
<dbReference type="PROSITE" id="PS51257">
    <property type="entry name" value="PROKAR_LIPOPROTEIN"/>
    <property type="match status" value="1"/>
</dbReference>
<dbReference type="STRING" id="206665.SAMN04488516_10512"/>
<keyword evidence="1" id="KW-1003">Cell membrane</keyword>
<dbReference type="PANTHER" id="PTHR41164:SF1">
    <property type="entry name" value="CURLI PRODUCTION ASSEMBLY_TRANSPORT COMPONENT CSGG"/>
    <property type="match status" value="1"/>
</dbReference>
<evidence type="ECO:0000313" key="6">
    <source>
        <dbReference type="EMBL" id="SDN69317.1"/>
    </source>
</evidence>
<name>A0A1H0DGE5_9BACT</name>
<keyword evidence="3" id="KW-0472">Membrane</keyword>
<dbReference type="AlphaFoldDB" id="A0A1H0DGE5"/>
<keyword evidence="4" id="KW-0564">Palmitate</keyword>
<organism evidence="6 7">
    <name type="scientific">Desulfonauticus submarinus</name>
    <dbReference type="NCBI Taxonomy" id="206665"/>
    <lineage>
        <taxon>Bacteria</taxon>
        <taxon>Pseudomonadati</taxon>
        <taxon>Thermodesulfobacteriota</taxon>
        <taxon>Desulfovibrionia</taxon>
        <taxon>Desulfovibrionales</taxon>
        <taxon>Desulfonauticaceae</taxon>
        <taxon>Desulfonauticus</taxon>
    </lineage>
</organism>
<keyword evidence="7" id="KW-1185">Reference proteome</keyword>
<reference evidence="6 7" key="1">
    <citation type="submission" date="2016-10" db="EMBL/GenBank/DDBJ databases">
        <authorList>
            <person name="de Groot N.N."/>
        </authorList>
    </citation>
    <scope>NUCLEOTIDE SEQUENCE [LARGE SCALE GENOMIC DNA]</scope>
    <source>
        <strain evidence="6 7">DSM 15269</strain>
    </source>
</reference>
<evidence type="ECO:0000256" key="1">
    <source>
        <dbReference type="ARBA" id="ARBA00022475"/>
    </source>
</evidence>
<dbReference type="RefSeq" id="WP_092064956.1">
    <property type="nucleotide sequence ID" value="NZ_FNIN01000005.1"/>
</dbReference>